<dbReference type="InterPro" id="IPR003018">
    <property type="entry name" value="GAF"/>
</dbReference>
<dbReference type="Gene3D" id="1.10.287.130">
    <property type="match status" value="1"/>
</dbReference>
<dbReference type="InterPro" id="IPR035965">
    <property type="entry name" value="PAS-like_dom_sf"/>
</dbReference>
<dbReference type="EMBL" id="FOYW01000001">
    <property type="protein sequence ID" value="SFR67120.1"/>
    <property type="molecule type" value="Genomic_DNA"/>
</dbReference>
<evidence type="ECO:0000256" key="1">
    <source>
        <dbReference type="ARBA" id="ARBA00000085"/>
    </source>
</evidence>
<name>A0A1I6ILG7_9GAMM</name>
<dbReference type="GO" id="GO:0006355">
    <property type="term" value="P:regulation of DNA-templated transcription"/>
    <property type="evidence" value="ECO:0007669"/>
    <property type="project" value="InterPro"/>
</dbReference>
<organism evidence="13 14">
    <name type="scientific">Marinobacter daqiaonensis</name>
    <dbReference type="NCBI Taxonomy" id="650891"/>
    <lineage>
        <taxon>Bacteria</taxon>
        <taxon>Pseudomonadati</taxon>
        <taxon>Pseudomonadota</taxon>
        <taxon>Gammaproteobacteria</taxon>
        <taxon>Pseudomonadales</taxon>
        <taxon>Marinobacteraceae</taxon>
        <taxon>Marinobacter</taxon>
    </lineage>
</organism>
<evidence type="ECO:0000256" key="7">
    <source>
        <dbReference type="ARBA" id="ARBA00022777"/>
    </source>
</evidence>
<dbReference type="SMART" id="SM00065">
    <property type="entry name" value="GAF"/>
    <property type="match status" value="1"/>
</dbReference>
<dbReference type="InterPro" id="IPR001294">
    <property type="entry name" value="Phytochrome"/>
</dbReference>
<feature type="domain" description="Histidine kinase" evidence="12">
    <location>
        <begin position="518"/>
        <end position="733"/>
    </location>
</feature>
<evidence type="ECO:0000259" key="11">
    <source>
        <dbReference type="PROSITE" id="PS50046"/>
    </source>
</evidence>
<sequence>MSERFSDQFDFTRCEEEPIRTPGSIQAFGAVRVLAVGLDRVLAESADASQWFSRLPEAGEMGLPASFAGALEKAIARDSDWPVRETLRVGAQRWHLTGHYLPEAAILVEVEPGNTGPDTVGTAVSDLEALIGRVKAARSVDELMTTAAEAIRGITGFDRVMVYRFAEDWHGEVVAESRADHMASYLGLHFPASDIPPQARALYVENQIRLIASVDAPVIPVYWTVSNRAPAELDLSQCSLRAVSPIHLQYLRNMGVQASMSISLMRDGQLWGMVACHHATPRHVTLDARMGAKLVGDVLSMCLRLVEDADTMRARLQHSFHQREVTDRFVHSDELVPALRDSGEDLRRLFRASGLLIAEGERTWLYGTCPNERCARLLANHVGERMKANGLGLYQRNGWSTPLFDHQELTAAGVLALAPTADYRVLVLWLRAHEPEEVAWAGAPEKAPEDPLNPRHSFSQWREQRRGLARPWQPWEMEAADELLSDLRQLSLRQMERLQRLSENLERSNRDLEDFAFIASHDLQEPLRKIEAFSTMIQEEAREGQLEGLDDYLDRISSSSRRLRALVGDLLTYSRVGRLDYSYSRCDWRKVIDRVLELLDGEIAQAGAEISLEGDFPVTYSAPVLVRMIFQNLISNAIKYRASGRPPRIEIRSRRVADGWQVTVNDNGIGFSQDKADAIFRPFLRLHSKSRYPGSGIGLAIVRKAASRIDTQVDATSEPGKGSCFRLQVRAPGDSEE</sequence>
<dbReference type="InterPro" id="IPR003594">
    <property type="entry name" value="HATPase_dom"/>
</dbReference>
<keyword evidence="4" id="KW-0600">Photoreceptor protein</keyword>
<dbReference type="PANTHER" id="PTHR42878:SF15">
    <property type="entry name" value="BACTERIOPHYTOCHROME"/>
    <property type="match status" value="1"/>
</dbReference>
<dbReference type="Proteomes" id="UP000198644">
    <property type="component" value="Unassembled WGS sequence"/>
</dbReference>
<dbReference type="Gene3D" id="3.30.450.20">
    <property type="entry name" value="PAS domain"/>
    <property type="match status" value="1"/>
</dbReference>
<dbReference type="InterPro" id="IPR005467">
    <property type="entry name" value="His_kinase_dom"/>
</dbReference>
<dbReference type="SUPFAM" id="SSF47384">
    <property type="entry name" value="Homodimeric domain of signal transducing histidine kinase"/>
    <property type="match status" value="1"/>
</dbReference>
<dbReference type="PANTHER" id="PTHR42878">
    <property type="entry name" value="TWO-COMPONENT HISTIDINE KINASE"/>
    <property type="match status" value="1"/>
</dbReference>
<dbReference type="GO" id="GO:0009584">
    <property type="term" value="P:detection of visible light"/>
    <property type="evidence" value="ECO:0007669"/>
    <property type="project" value="InterPro"/>
</dbReference>
<dbReference type="InterPro" id="IPR036097">
    <property type="entry name" value="HisK_dim/P_sf"/>
</dbReference>
<keyword evidence="10" id="KW-0175">Coiled coil</keyword>
<dbReference type="GO" id="GO:0030295">
    <property type="term" value="F:protein kinase activator activity"/>
    <property type="evidence" value="ECO:0007669"/>
    <property type="project" value="TreeGrafter"/>
</dbReference>
<dbReference type="Pfam" id="PF00512">
    <property type="entry name" value="HisKA"/>
    <property type="match status" value="1"/>
</dbReference>
<evidence type="ECO:0000256" key="9">
    <source>
        <dbReference type="ARBA" id="ARBA00023170"/>
    </source>
</evidence>
<comment type="similarity">
    <text evidence="2">In the N-terminal section; belongs to the phytochrome family.</text>
</comment>
<evidence type="ECO:0000313" key="14">
    <source>
        <dbReference type="Proteomes" id="UP000198644"/>
    </source>
</evidence>
<dbReference type="SMART" id="SM00388">
    <property type="entry name" value="HisKA"/>
    <property type="match status" value="1"/>
</dbReference>
<evidence type="ECO:0000256" key="3">
    <source>
        <dbReference type="ARBA" id="ARBA00012438"/>
    </source>
</evidence>
<dbReference type="EC" id="2.7.13.3" evidence="3"/>
<dbReference type="PROSITE" id="PS50109">
    <property type="entry name" value="HIS_KIN"/>
    <property type="match status" value="1"/>
</dbReference>
<dbReference type="InterPro" id="IPR016132">
    <property type="entry name" value="Phyto_chromo_attachment"/>
</dbReference>
<dbReference type="PROSITE" id="PS50046">
    <property type="entry name" value="PHYTOCHROME_2"/>
    <property type="match status" value="1"/>
</dbReference>
<dbReference type="InterPro" id="IPR043150">
    <property type="entry name" value="Phytochrome_PHY_sf"/>
</dbReference>
<evidence type="ECO:0000313" key="13">
    <source>
        <dbReference type="EMBL" id="SFR67120.1"/>
    </source>
</evidence>
<evidence type="ECO:0000256" key="5">
    <source>
        <dbReference type="ARBA" id="ARBA00022606"/>
    </source>
</evidence>
<dbReference type="Pfam" id="PF02518">
    <property type="entry name" value="HATPase_c"/>
    <property type="match status" value="1"/>
</dbReference>
<keyword evidence="6" id="KW-0808">Transferase</keyword>
<dbReference type="Pfam" id="PF01590">
    <property type="entry name" value="GAF"/>
    <property type="match status" value="1"/>
</dbReference>
<dbReference type="SMART" id="SM00387">
    <property type="entry name" value="HATPase_c"/>
    <property type="match status" value="1"/>
</dbReference>
<proteinExistence type="inferred from homology"/>
<dbReference type="InterPro" id="IPR029016">
    <property type="entry name" value="GAF-like_dom_sf"/>
</dbReference>
<dbReference type="InterPro" id="IPR050351">
    <property type="entry name" value="BphY/WalK/GraS-like"/>
</dbReference>
<feature type="coiled-coil region" evidence="10">
    <location>
        <begin position="488"/>
        <end position="515"/>
    </location>
</feature>
<dbReference type="SUPFAM" id="SSF55874">
    <property type="entry name" value="ATPase domain of HSP90 chaperone/DNA topoisomerase II/histidine kinase"/>
    <property type="match status" value="1"/>
</dbReference>
<evidence type="ECO:0000256" key="10">
    <source>
        <dbReference type="SAM" id="Coils"/>
    </source>
</evidence>
<comment type="catalytic activity">
    <reaction evidence="1">
        <text>ATP + protein L-histidine = ADP + protein N-phospho-L-histidine.</text>
        <dbReference type="EC" id="2.7.13.3"/>
    </reaction>
</comment>
<evidence type="ECO:0000256" key="6">
    <source>
        <dbReference type="ARBA" id="ARBA00022679"/>
    </source>
</evidence>
<keyword evidence="9" id="KW-0675">Receptor</keyword>
<dbReference type="AlphaFoldDB" id="A0A1I6ILG7"/>
<dbReference type="Gene3D" id="3.30.450.270">
    <property type="match status" value="1"/>
</dbReference>
<evidence type="ECO:0000256" key="2">
    <source>
        <dbReference type="ARBA" id="ARBA00006402"/>
    </source>
</evidence>
<dbReference type="Gene3D" id="3.30.565.10">
    <property type="entry name" value="Histidine kinase-like ATPase, C-terminal domain"/>
    <property type="match status" value="1"/>
</dbReference>
<dbReference type="SUPFAM" id="SSF55785">
    <property type="entry name" value="PYP-like sensor domain (PAS domain)"/>
    <property type="match status" value="1"/>
</dbReference>
<dbReference type="InterPro" id="IPR003661">
    <property type="entry name" value="HisK_dim/P_dom"/>
</dbReference>
<protein>
    <recommendedName>
        <fullName evidence="3">histidine kinase</fullName>
        <ecNumber evidence="3">2.7.13.3</ecNumber>
    </recommendedName>
</protein>
<dbReference type="Gene3D" id="3.30.450.40">
    <property type="match status" value="1"/>
</dbReference>
<evidence type="ECO:0000259" key="12">
    <source>
        <dbReference type="PROSITE" id="PS50109"/>
    </source>
</evidence>
<dbReference type="STRING" id="650891.SAMN05216203_2410"/>
<dbReference type="RefSeq" id="WP_092012674.1">
    <property type="nucleotide sequence ID" value="NZ_FOYW01000001.1"/>
</dbReference>
<dbReference type="GO" id="GO:0009881">
    <property type="term" value="F:photoreceptor activity"/>
    <property type="evidence" value="ECO:0007669"/>
    <property type="project" value="UniProtKB-KW"/>
</dbReference>
<dbReference type="GO" id="GO:0000155">
    <property type="term" value="F:phosphorelay sensor kinase activity"/>
    <property type="evidence" value="ECO:0007669"/>
    <property type="project" value="InterPro"/>
</dbReference>
<dbReference type="OrthoDB" id="9808408at2"/>
<dbReference type="GO" id="GO:0000156">
    <property type="term" value="F:phosphorelay response regulator activity"/>
    <property type="evidence" value="ECO:0007669"/>
    <property type="project" value="TreeGrafter"/>
</dbReference>
<keyword evidence="5" id="KW-0716">Sensory transduction</keyword>
<keyword evidence="7 13" id="KW-0418">Kinase</keyword>
<accession>A0A1I6ILG7</accession>
<keyword evidence="8" id="KW-0157">Chromophore</keyword>
<dbReference type="InterPro" id="IPR036890">
    <property type="entry name" value="HATPase_C_sf"/>
</dbReference>
<dbReference type="SUPFAM" id="SSF55781">
    <property type="entry name" value="GAF domain-like"/>
    <property type="match status" value="2"/>
</dbReference>
<feature type="domain" description="Phytochrome chromophore attachment site" evidence="11">
    <location>
        <begin position="139"/>
        <end position="297"/>
    </location>
</feature>
<dbReference type="InterPro" id="IPR013515">
    <property type="entry name" value="Phytochrome_cen-reg"/>
</dbReference>
<keyword evidence="14" id="KW-1185">Reference proteome</keyword>
<dbReference type="GO" id="GO:0007234">
    <property type="term" value="P:osmosensory signaling via phosphorelay pathway"/>
    <property type="evidence" value="ECO:0007669"/>
    <property type="project" value="TreeGrafter"/>
</dbReference>
<dbReference type="PRINTS" id="PR01033">
    <property type="entry name" value="PHYTOCHROME"/>
</dbReference>
<reference evidence="13 14" key="1">
    <citation type="submission" date="2016-10" db="EMBL/GenBank/DDBJ databases">
        <authorList>
            <person name="de Groot N.N."/>
        </authorList>
    </citation>
    <scope>NUCLEOTIDE SEQUENCE [LARGE SCALE GENOMIC DNA]</scope>
    <source>
        <strain evidence="13 14">CGMCC 1.9167</strain>
    </source>
</reference>
<gene>
    <name evidence="13" type="ORF">SAMN05216203_2410</name>
</gene>
<dbReference type="Pfam" id="PF00360">
    <property type="entry name" value="PHY"/>
    <property type="match status" value="1"/>
</dbReference>
<evidence type="ECO:0000256" key="8">
    <source>
        <dbReference type="ARBA" id="ARBA00022991"/>
    </source>
</evidence>
<evidence type="ECO:0000256" key="4">
    <source>
        <dbReference type="ARBA" id="ARBA00022543"/>
    </source>
</evidence>